<dbReference type="VEuPathDB" id="FungiDB:VP01_2204g7"/>
<protein>
    <submittedName>
        <fullName evidence="1">Uncharacterized protein</fullName>
    </submittedName>
</protein>
<proteinExistence type="predicted"/>
<name>A0A0L6VAS4_9BASI</name>
<gene>
    <name evidence="1" type="ORF">VP01_2204g7</name>
</gene>
<accession>A0A0L6VAS4</accession>
<evidence type="ECO:0000313" key="2">
    <source>
        <dbReference type="Proteomes" id="UP000037035"/>
    </source>
</evidence>
<dbReference type="AlphaFoldDB" id="A0A0L6VAS4"/>
<dbReference type="EMBL" id="LAVV01007064">
    <property type="protein sequence ID" value="KNZ57235.1"/>
    <property type="molecule type" value="Genomic_DNA"/>
</dbReference>
<reference evidence="1 2" key="1">
    <citation type="submission" date="2015-08" db="EMBL/GenBank/DDBJ databases">
        <title>Next Generation Sequencing and Analysis of the Genome of Puccinia sorghi L Schw, the Causal Agent of Maize Common Rust.</title>
        <authorList>
            <person name="Rochi L."/>
            <person name="Burguener G."/>
            <person name="Darino M."/>
            <person name="Turjanski A."/>
            <person name="Kreff E."/>
            <person name="Dieguez M.J."/>
            <person name="Sacco F."/>
        </authorList>
    </citation>
    <scope>NUCLEOTIDE SEQUENCE [LARGE SCALE GENOMIC DNA]</scope>
    <source>
        <strain evidence="1 2">RO10H11247</strain>
    </source>
</reference>
<keyword evidence="2" id="KW-1185">Reference proteome</keyword>
<organism evidence="1 2">
    <name type="scientific">Puccinia sorghi</name>
    <dbReference type="NCBI Taxonomy" id="27349"/>
    <lineage>
        <taxon>Eukaryota</taxon>
        <taxon>Fungi</taxon>
        <taxon>Dikarya</taxon>
        <taxon>Basidiomycota</taxon>
        <taxon>Pucciniomycotina</taxon>
        <taxon>Pucciniomycetes</taxon>
        <taxon>Pucciniales</taxon>
        <taxon>Pucciniaceae</taxon>
        <taxon>Puccinia</taxon>
    </lineage>
</organism>
<dbReference type="Proteomes" id="UP000037035">
    <property type="component" value="Unassembled WGS sequence"/>
</dbReference>
<comment type="caution">
    <text evidence="1">The sequence shown here is derived from an EMBL/GenBank/DDBJ whole genome shotgun (WGS) entry which is preliminary data.</text>
</comment>
<evidence type="ECO:0000313" key="1">
    <source>
        <dbReference type="EMBL" id="KNZ57235.1"/>
    </source>
</evidence>
<sequence>MVDASLFLLKPLPTKAQILFPQRKISQIIYNFLLSNCAVLEEQIQLLITN</sequence>